<keyword evidence="3" id="KW-1185">Reference proteome</keyword>
<accession>A0ABR6W7L6</accession>
<dbReference type="Proteomes" id="UP000700732">
    <property type="component" value="Unassembled WGS sequence"/>
</dbReference>
<evidence type="ECO:0000313" key="3">
    <source>
        <dbReference type="Proteomes" id="UP000700732"/>
    </source>
</evidence>
<organism evidence="2 3">
    <name type="scientific">Spirosoma utsteinense</name>
    <dbReference type="NCBI Taxonomy" id="2585773"/>
    <lineage>
        <taxon>Bacteria</taxon>
        <taxon>Pseudomonadati</taxon>
        <taxon>Bacteroidota</taxon>
        <taxon>Cytophagia</taxon>
        <taxon>Cytophagales</taxon>
        <taxon>Cytophagaceae</taxon>
        <taxon>Spirosoma</taxon>
    </lineage>
</organism>
<sequence>MRTRLVVLSLLLTSGSFLFVRCSEKKKTTRPASVDTALAQALEPPVGIPEGTGTGSNDMSRTTGVKGWRYEKTKDKAGAPVFKASINGTNLLQFDYPYAGGSTATLTIRQGTGEPQVYIDVTKGQFNRSFQEGKARIQADANPPVTYTLSAAANGRANIIFIDGAGRLIRQLKTARSLQVQIQFAGQPTRSIEFSTSGLQWKR</sequence>
<comment type="caution">
    <text evidence="2">The sequence shown here is derived from an EMBL/GenBank/DDBJ whole genome shotgun (WGS) entry which is preliminary data.</text>
</comment>
<protein>
    <recommendedName>
        <fullName evidence="4">DUF4251 domain-containing protein</fullName>
    </recommendedName>
</protein>
<evidence type="ECO:0000256" key="1">
    <source>
        <dbReference type="SAM" id="MobiDB-lite"/>
    </source>
</evidence>
<feature type="region of interest" description="Disordered" evidence="1">
    <location>
        <begin position="44"/>
        <end position="63"/>
    </location>
</feature>
<gene>
    <name evidence="2" type="ORF">FH603_2739</name>
</gene>
<proteinExistence type="predicted"/>
<dbReference type="EMBL" id="VFIA01000014">
    <property type="protein sequence ID" value="MBC3792229.1"/>
    <property type="molecule type" value="Genomic_DNA"/>
</dbReference>
<name>A0ABR6W7L6_9BACT</name>
<reference evidence="2 3" key="1">
    <citation type="submission" date="2019-06" db="EMBL/GenBank/DDBJ databases">
        <title>Spirosoma utsteinense sp. nov. isolated from Antarctic ice-free soils.</title>
        <authorList>
            <person name="Tahon G."/>
        </authorList>
    </citation>
    <scope>NUCLEOTIDE SEQUENCE [LARGE SCALE GENOMIC DNA]</scope>
    <source>
        <strain evidence="2 3">LMG 31447</strain>
    </source>
</reference>
<evidence type="ECO:0000313" key="2">
    <source>
        <dbReference type="EMBL" id="MBC3792229.1"/>
    </source>
</evidence>
<evidence type="ECO:0008006" key="4">
    <source>
        <dbReference type="Google" id="ProtNLM"/>
    </source>
</evidence>
<dbReference type="RefSeq" id="WP_186738010.1">
    <property type="nucleotide sequence ID" value="NZ_VFIA01000014.1"/>
</dbReference>